<dbReference type="Pfam" id="PF00059">
    <property type="entry name" value="Lectin_C"/>
    <property type="match status" value="2"/>
</dbReference>
<dbReference type="Proteomes" id="UP000256970">
    <property type="component" value="Unassembled WGS sequence"/>
</dbReference>
<dbReference type="SMART" id="SM00645">
    <property type="entry name" value="Pept_C1"/>
    <property type="match status" value="1"/>
</dbReference>
<keyword evidence="7" id="KW-1185">Reference proteome</keyword>
<dbReference type="CDD" id="cd00037">
    <property type="entry name" value="CLECT"/>
    <property type="match status" value="2"/>
</dbReference>
<evidence type="ECO:0000256" key="2">
    <source>
        <dbReference type="ARBA" id="ARBA00023157"/>
    </source>
</evidence>
<dbReference type="InterPro" id="IPR050111">
    <property type="entry name" value="C-type_lectin/snaclec_domain"/>
</dbReference>
<evidence type="ECO:0000313" key="6">
    <source>
        <dbReference type="EMBL" id="SZX61686.1"/>
    </source>
</evidence>
<dbReference type="SMART" id="SM00034">
    <property type="entry name" value="CLECT"/>
    <property type="match status" value="2"/>
</dbReference>
<dbReference type="InterPro" id="IPR016186">
    <property type="entry name" value="C-type_lectin-like/link_sf"/>
</dbReference>
<dbReference type="Pfam" id="PF00112">
    <property type="entry name" value="Peptidase_C1"/>
    <property type="match status" value="1"/>
</dbReference>
<proteinExistence type="predicted"/>
<evidence type="ECO:0000256" key="1">
    <source>
        <dbReference type="ARBA" id="ARBA00022729"/>
    </source>
</evidence>
<evidence type="ECO:0000313" key="7">
    <source>
        <dbReference type="Proteomes" id="UP000256970"/>
    </source>
</evidence>
<evidence type="ECO:0008006" key="8">
    <source>
        <dbReference type="Google" id="ProtNLM"/>
    </source>
</evidence>
<keyword evidence="2" id="KW-1015">Disulfide bond</keyword>
<dbReference type="InterPro" id="IPR016187">
    <property type="entry name" value="CTDL_fold"/>
</dbReference>
<dbReference type="PROSITE" id="PS00639">
    <property type="entry name" value="THIOL_PROTEASE_HIS"/>
    <property type="match status" value="1"/>
</dbReference>
<dbReference type="InterPro" id="IPR018378">
    <property type="entry name" value="C-type_lectin_CS"/>
</dbReference>
<dbReference type="InterPro" id="IPR038765">
    <property type="entry name" value="Papain-like_cys_pep_sf"/>
</dbReference>
<dbReference type="InterPro" id="IPR036779">
    <property type="entry name" value="LysM_dom_sf"/>
</dbReference>
<feature type="domain" description="LysM" evidence="5">
    <location>
        <begin position="382"/>
        <end position="429"/>
    </location>
</feature>
<evidence type="ECO:0000259" key="4">
    <source>
        <dbReference type="PROSITE" id="PS50041"/>
    </source>
</evidence>
<dbReference type="PROSITE" id="PS50041">
    <property type="entry name" value="C_TYPE_LECTIN_2"/>
    <property type="match status" value="2"/>
</dbReference>
<dbReference type="InterPro" id="IPR001304">
    <property type="entry name" value="C-type_lectin-like"/>
</dbReference>
<dbReference type="SUPFAM" id="SSF54001">
    <property type="entry name" value="Cysteine proteinases"/>
    <property type="match status" value="1"/>
</dbReference>
<dbReference type="InterPro" id="IPR025660">
    <property type="entry name" value="Pept_his_AS"/>
</dbReference>
<reference evidence="6 7" key="1">
    <citation type="submission" date="2016-10" db="EMBL/GenBank/DDBJ databases">
        <authorList>
            <person name="Cai Z."/>
        </authorList>
    </citation>
    <scope>NUCLEOTIDE SEQUENCE [LARGE SCALE GENOMIC DNA]</scope>
</reference>
<feature type="chain" id="PRO_5016690974" description="LysM domain-containing protein" evidence="3">
    <location>
        <begin position="34"/>
        <end position="787"/>
    </location>
</feature>
<dbReference type="GO" id="GO:0006508">
    <property type="term" value="P:proteolysis"/>
    <property type="evidence" value="ECO:0007669"/>
    <property type="project" value="InterPro"/>
</dbReference>
<dbReference type="EMBL" id="FNXT01000167">
    <property type="protein sequence ID" value="SZX61686.1"/>
    <property type="molecule type" value="Genomic_DNA"/>
</dbReference>
<feature type="signal peptide" evidence="3">
    <location>
        <begin position="1"/>
        <end position="33"/>
    </location>
</feature>
<dbReference type="Gene3D" id="3.10.350.10">
    <property type="entry name" value="LysM domain"/>
    <property type="match status" value="1"/>
</dbReference>
<organism evidence="6 7">
    <name type="scientific">Tetradesmus obliquus</name>
    <name type="common">Green alga</name>
    <name type="synonym">Acutodesmus obliquus</name>
    <dbReference type="NCBI Taxonomy" id="3088"/>
    <lineage>
        <taxon>Eukaryota</taxon>
        <taxon>Viridiplantae</taxon>
        <taxon>Chlorophyta</taxon>
        <taxon>core chlorophytes</taxon>
        <taxon>Chlorophyceae</taxon>
        <taxon>CS clade</taxon>
        <taxon>Sphaeropleales</taxon>
        <taxon>Scenedesmaceae</taxon>
        <taxon>Tetradesmus</taxon>
    </lineage>
</organism>
<dbReference type="PANTHER" id="PTHR22803">
    <property type="entry name" value="MANNOSE, PHOSPHOLIPASE, LECTIN RECEPTOR RELATED"/>
    <property type="match status" value="1"/>
</dbReference>
<gene>
    <name evidence="6" type="ORF">BQ4739_LOCUS2187</name>
</gene>
<keyword evidence="1 3" id="KW-0732">Signal</keyword>
<name>A0A383VBF7_TETOB</name>
<dbReference type="AlphaFoldDB" id="A0A383VBF7"/>
<dbReference type="SUPFAM" id="SSF56436">
    <property type="entry name" value="C-type lectin-like"/>
    <property type="match status" value="2"/>
</dbReference>
<feature type="domain" description="C-type lectin" evidence="4">
    <location>
        <begin position="489"/>
        <end position="617"/>
    </location>
</feature>
<dbReference type="PROSITE" id="PS51782">
    <property type="entry name" value="LYSM"/>
    <property type="match status" value="1"/>
</dbReference>
<dbReference type="STRING" id="3088.A0A383VBF7"/>
<evidence type="ECO:0000259" key="5">
    <source>
        <dbReference type="PROSITE" id="PS51782"/>
    </source>
</evidence>
<evidence type="ECO:0000256" key="3">
    <source>
        <dbReference type="SAM" id="SignalP"/>
    </source>
</evidence>
<dbReference type="Gene3D" id="3.10.100.10">
    <property type="entry name" value="Mannose-Binding Protein A, subunit A"/>
    <property type="match status" value="2"/>
</dbReference>
<sequence length="787" mass="86299">MQYITFMSAAGQAPTLLLVLLLLAWTAPHWVTGLRTDSDRAGANVMKAEALLAAWSRQVQQARTLTQVYKPQKKKSCTGQAAAGRLCGIDVASVENRTALHIATSPAVYDTRDVSHTGGWVLAPTPGDQGDCNSCVGWALAAAAQAAAAAAQRVNSNTMPRLSVRQLLFCNGARMAGDCSRGWYLENAVDTLTGSSQQRAACVQGIATDKCLNMPSDRLKVNAVAHDCKERQQCNEKLPRGSFSYTDKAPLEDIWQMQQHIRRHGASVVTRMALPKGFKEWFDSPQRRTAVYSVSKAEQAELTRGEGVNHAVVLAGYNNIEGYWIIWSSWGNWAEGGFARVRFGQLAIGEPRFTYGIVFQPASNTKPALPLAKDANLPCNCQWYMVQPGDYVSKVADALGLSAEQLLQQNVGRIPNLGAWLKPGQQLQACDVSVPSDAFGAVSVATAQAVSSETTCVTADTKEVRWALDSVISVPASETPSGKKWQYFYTYGFSQSEAENVCVQLGGHLVTVDSNRTNQMLYDRFVAQNPYARDGIWIGLTAQQRTTDRSKFYWLSRAKTTYQNWGTCNGKPLLDNWDYLQGQCAVISGSSTCGGGAIPRGSWDDDNCEYGKPFVCEFAPSVTRRTNQAQITVRVLKSATAPDGKLWAFFFFNVVQAAAQKYCEQSGGNLVTVDNANKTDFLIKEFLKPVGSIGFGVWIGLYMPSSGADPRDKSQYRWYSRARTDSYDNWGRDPDQPDGDALRQLGLGSCVNVIPSGDEWLDVGVWNDVSCDKDVNPRPFICEYPQS</sequence>
<feature type="domain" description="C-type lectin" evidence="4">
    <location>
        <begin position="659"/>
        <end position="773"/>
    </location>
</feature>
<protein>
    <recommendedName>
        <fullName evidence="8">LysM domain-containing protein</fullName>
    </recommendedName>
</protein>
<dbReference type="InterPro" id="IPR018392">
    <property type="entry name" value="LysM"/>
</dbReference>
<dbReference type="InterPro" id="IPR000668">
    <property type="entry name" value="Peptidase_C1A_C"/>
</dbReference>
<dbReference type="Pfam" id="PF01476">
    <property type="entry name" value="LysM"/>
    <property type="match status" value="1"/>
</dbReference>
<dbReference type="Gene3D" id="3.90.70.10">
    <property type="entry name" value="Cysteine proteinases"/>
    <property type="match status" value="1"/>
</dbReference>
<dbReference type="PROSITE" id="PS00615">
    <property type="entry name" value="C_TYPE_LECTIN_1"/>
    <property type="match status" value="1"/>
</dbReference>
<dbReference type="GO" id="GO:0008234">
    <property type="term" value="F:cysteine-type peptidase activity"/>
    <property type="evidence" value="ECO:0007669"/>
    <property type="project" value="InterPro"/>
</dbReference>
<accession>A0A383VBF7</accession>